<evidence type="ECO:0000256" key="5">
    <source>
        <dbReference type="ARBA" id="ARBA00022989"/>
    </source>
</evidence>
<dbReference type="InterPro" id="IPR036259">
    <property type="entry name" value="MFS_trans_sf"/>
</dbReference>
<dbReference type="Gene3D" id="1.20.1250.20">
    <property type="entry name" value="MFS general substrate transporter like domains"/>
    <property type="match status" value="1"/>
</dbReference>
<keyword evidence="5 9" id="KW-1133">Transmembrane helix</keyword>
<keyword evidence="12" id="KW-1185">Reference proteome</keyword>
<dbReference type="Pfam" id="PF07690">
    <property type="entry name" value="MFS_1"/>
    <property type="match status" value="1"/>
</dbReference>
<keyword evidence="2" id="KW-0813">Transport</keyword>
<feature type="transmembrane region" description="Helical" evidence="9">
    <location>
        <begin position="381"/>
        <end position="399"/>
    </location>
</feature>
<evidence type="ECO:0000256" key="8">
    <source>
        <dbReference type="ARBA" id="ARBA00040914"/>
    </source>
</evidence>
<dbReference type="RefSeq" id="WP_167167051.1">
    <property type="nucleotide sequence ID" value="NZ_BAAAOO010000013.1"/>
</dbReference>
<name>A0ABX0SJB3_9ACTN</name>
<dbReference type="Proteomes" id="UP000749311">
    <property type="component" value="Unassembled WGS sequence"/>
</dbReference>
<reference evidence="11 12" key="1">
    <citation type="submission" date="2020-02" db="EMBL/GenBank/DDBJ databases">
        <title>Sequencing the genomes of 1000 actinobacteria strains.</title>
        <authorList>
            <person name="Klenk H.-P."/>
        </authorList>
    </citation>
    <scope>NUCLEOTIDE SEQUENCE [LARGE SCALE GENOMIC DNA]</scope>
    <source>
        <strain evidence="11 12">DSM 19609</strain>
    </source>
</reference>
<feature type="transmembrane region" description="Helical" evidence="9">
    <location>
        <begin position="229"/>
        <end position="251"/>
    </location>
</feature>
<evidence type="ECO:0000256" key="3">
    <source>
        <dbReference type="ARBA" id="ARBA00022475"/>
    </source>
</evidence>
<keyword evidence="6 9" id="KW-0472">Membrane</keyword>
<evidence type="ECO:0000256" key="2">
    <source>
        <dbReference type="ARBA" id="ARBA00022448"/>
    </source>
</evidence>
<gene>
    <name evidence="11" type="ORF">FB473_002043</name>
</gene>
<evidence type="ECO:0000256" key="7">
    <source>
        <dbReference type="ARBA" id="ARBA00038075"/>
    </source>
</evidence>
<feature type="transmembrane region" description="Helical" evidence="9">
    <location>
        <begin position="293"/>
        <end position="315"/>
    </location>
</feature>
<proteinExistence type="inferred from homology"/>
<keyword evidence="4 9" id="KW-0812">Transmembrane</keyword>
<sequence>MTDADVATQPTGTMRRRAALPVYLAATAASMFGNASIMIVLPWLVLERTGDPALAGTIAAISAVPSIFATILGGQLIDRVGRRAMSVLSDIGSAVSVAALAIVDATVGLDVAWFIVLGILGALFDVPGSTARETLIANVAEASEVSIDQAASGRQSVFGVAMLAGPAVAGFLLAVMPSIQVVWITAVCSGLAALLIAVMPLKATTRVRAADDDSSAWAGWHLIRGSRPLIILTVIYVASQIAVAPLLSVILPAHFTSMGRSEFLGLSLSGFAVGTVAGSIVYGAVLARRRWSAWVAAIILLTVGFGVIAVLHGFVLVAVGMVVAGVGQGLFGPIVSVMLVVRVPDALRGRVMALLTAAAMVGSPIGLGLTALIVAAADIGVGAWVMAALWVPVAVLSVWGPGLRTFIEAEPSTEDESSEISGIVTSEAVSK</sequence>
<organism evidence="11 12">
    <name type="scientific">Brooklawnia cerclae</name>
    <dbReference type="NCBI Taxonomy" id="349934"/>
    <lineage>
        <taxon>Bacteria</taxon>
        <taxon>Bacillati</taxon>
        <taxon>Actinomycetota</taxon>
        <taxon>Actinomycetes</taxon>
        <taxon>Propionibacteriales</taxon>
        <taxon>Propionibacteriaceae</taxon>
        <taxon>Brooklawnia</taxon>
    </lineage>
</organism>
<protein>
    <recommendedName>
        <fullName evidence="8">Multidrug efflux pump Tap</fullName>
    </recommendedName>
</protein>
<evidence type="ECO:0000313" key="12">
    <source>
        <dbReference type="Proteomes" id="UP000749311"/>
    </source>
</evidence>
<dbReference type="CDD" id="cd06173">
    <property type="entry name" value="MFS_MefA_like"/>
    <property type="match status" value="1"/>
</dbReference>
<dbReference type="PANTHER" id="PTHR23513:SF9">
    <property type="entry name" value="ENTEROBACTIN EXPORTER ENTS"/>
    <property type="match status" value="1"/>
</dbReference>
<accession>A0ABX0SJB3</accession>
<evidence type="ECO:0000256" key="6">
    <source>
        <dbReference type="ARBA" id="ARBA00023136"/>
    </source>
</evidence>
<keyword evidence="3" id="KW-1003">Cell membrane</keyword>
<evidence type="ECO:0000259" key="10">
    <source>
        <dbReference type="PROSITE" id="PS50850"/>
    </source>
</evidence>
<feature type="transmembrane region" description="Helical" evidence="9">
    <location>
        <begin position="181"/>
        <end position="201"/>
    </location>
</feature>
<evidence type="ECO:0000256" key="4">
    <source>
        <dbReference type="ARBA" id="ARBA00022692"/>
    </source>
</evidence>
<dbReference type="SUPFAM" id="SSF103473">
    <property type="entry name" value="MFS general substrate transporter"/>
    <property type="match status" value="1"/>
</dbReference>
<evidence type="ECO:0000256" key="1">
    <source>
        <dbReference type="ARBA" id="ARBA00004429"/>
    </source>
</evidence>
<comment type="caution">
    <text evidence="11">The sequence shown here is derived from an EMBL/GenBank/DDBJ whole genome shotgun (WGS) entry which is preliminary data.</text>
</comment>
<feature type="transmembrane region" description="Helical" evidence="9">
    <location>
        <begin position="52"/>
        <end position="72"/>
    </location>
</feature>
<evidence type="ECO:0000256" key="9">
    <source>
        <dbReference type="SAM" id="Phobius"/>
    </source>
</evidence>
<feature type="domain" description="Major facilitator superfamily (MFS) profile" evidence="10">
    <location>
        <begin position="228"/>
        <end position="431"/>
    </location>
</feature>
<feature type="transmembrane region" description="Helical" evidence="9">
    <location>
        <begin position="263"/>
        <end position="286"/>
    </location>
</feature>
<dbReference type="PROSITE" id="PS50850">
    <property type="entry name" value="MFS"/>
    <property type="match status" value="1"/>
</dbReference>
<comment type="similarity">
    <text evidence="7">Belongs to the major facilitator superfamily. Drug:H(+) antiporter-3 (DHA3) (TC 2.A.1.21) family.</text>
</comment>
<evidence type="ECO:0000313" key="11">
    <source>
        <dbReference type="EMBL" id="NIH57398.1"/>
    </source>
</evidence>
<dbReference type="EMBL" id="JAAMOZ010000001">
    <property type="protein sequence ID" value="NIH57398.1"/>
    <property type="molecule type" value="Genomic_DNA"/>
</dbReference>
<feature type="transmembrane region" description="Helical" evidence="9">
    <location>
        <begin position="22"/>
        <end position="46"/>
    </location>
</feature>
<feature type="transmembrane region" description="Helical" evidence="9">
    <location>
        <begin position="321"/>
        <end position="341"/>
    </location>
</feature>
<dbReference type="InterPro" id="IPR011701">
    <property type="entry name" value="MFS"/>
</dbReference>
<comment type="subcellular location">
    <subcellularLocation>
        <location evidence="1">Cell inner membrane</location>
        <topology evidence="1">Multi-pass membrane protein</topology>
    </subcellularLocation>
</comment>
<feature type="transmembrane region" description="Helical" evidence="9">
    <location>
        <begin position="353"/>
        <end position="375"/>
    </location>
</feature>
<dbReference type="PANTHER" id="PTHR23513">
    <property type="entry name" value="INTEGRAL MEMBRANE EFFLUX PROTEIN-RELATED"/>
    <property type="match status" value="1"/>
</dbReference>
<dbReference type="InterPro" id="IPR020846">
    <property type="entry name" value="MFS_dom"/>
</dbReference>